<comment type="caution">
    <text evidence="1">The sequence shown here is derived from an EMBL/GenBank/DDBJ whole genome shotgun (WGS) entry which is preliminary data.</text>
</comment>
<accession>A0AAE4G7U1</accession>
<gene>
    <name evidence="1" type="ORF">RJN63_11385</name>
</gene>
<sequence>MSAAQNSQAAAAVKPAKDAILASLSELVAGAADLKPAQLATALAQLAVQVDARQTLKVVNDVPSNWRLVCLPKDKRHKLYKQASEQLRVMNSDGADPLEALMLSLAVLTKATREQQLDTQTPYEALTEAVGLTLSAEGELLAQLDPFGTNFKPTGVMVRMTGWKLAEPVEGTNDFEKVVQLMSELDRMGALANARGQIGDATILVQVRNLVASIHSKPVLSEQAKLRHVGYRFRNSQSSAWVWLAGTPTAQQIEHHTKFKNELEYLYVSDAGVPAPQFKPEQLLQIARRTGLRDLFPMVNNKDATDALVVFLEQVRQLEAPQQSLTHLL</sequence>
<dbReference type="RefSeq" id="WP_284076901.1">
    <property type="nucleotide sequence ID" value="NZ_JAVLSM010000007.1"/>
</dbReference>
<protein>
    <submittedName>
        <fullName evidence="1">Uncharacterized protein</fullName>
    </submittedName>
</protein>
<dbReference type="AlphaFoldDB" id="A0AAE4G7U1"/>
<dbReference type="EMBL" id="JAVRAA010000005">
    <property type="protein sequence ID" value="MDT0337433.1"/>
    <property type="molecule type" value="Genomic_DNA"/>
</dbReference>
<organism evidence="1">
    <name type="scientific">Herbaspirillum huttiense subsp. nephrolepidis</name>
    <dbReference type="NCBI Taxonomy" id="3075126"/>
    <lineage>
        <taxon>Bacteria</taxon>
        <taxon>Pseudomonadati</taxon>
        <taxon>Pseudomonadota</taxon>
        <taxon>Betaproteobacteria</taxon>
        <taxon>Burkholderiales</taxon>
        <taxon>Oxalobacteraceae</taxon>
        <taxon>Herbaspirillum</taxon>
    </lineage>
</organism>
<proteinExistence type="predicted"/>
<reference evidence="1" key="1">
    <citation type="submission" date="2023-02" db="EMBL/GenBank/DDBJ databases">
        <title>Description of Herbaspirillum huttiense subsp. nephrolepsisexaltata and Herbaspirillum huttiense subsp. lycopersicon.</title>
        <authorList>
            <person name="Poudel M."/>
            <person name="Sharma A."/>
            <person name="Goss E."/>
            <person name="Tapia J.H."/>
            <person name="Harmon C.M."/>
            <person name="Jones J.B."/>
        </authorList>
    </citation>
    <scope>NUCLEOTIDE SEQUENCE</scope>
    <source>
        <strain evidence="1">NC40101</strain>
    </source>
</reference>
<name>A0AAE4G7U1_9BURK</name>
<evidence type="ECO:0000313" key="1">
    <source>
        <dbReference type="EMBL" id="MDT0337433.1"/>
    </source>
</evidence>